<gene>
    <name evidence="2" type="ORF">SAMN05421783_104186</name>
</gene>
<feature type="transmembrane region" description="Helical" evidence="1">
    <location>
        <begin position="227"/>
        <end position="249"/>
    </location>
</feature>
<keyword evidence="1" id="KW-0812">Transmembrane</keyword>
<proteinExistence type="predicted"/>
<accession>A0A1H2TVC6</accession>
<sequence length="257" mass="29351">MPITCLLESAFKWLFLASLVLLGVTYWQKDDLPAPETFDRSRLEAPIQTPTDREPFTVRVHDQEYRIEPKAEYALDGVVVSYSNADAIKNIWHHKSWKDFLNLRDLCVVWGENVASGVYRDMRFRNDSWTCWASWSDPAVTARFKMNALSNNHLLTDDRAIKDALMSAEPGDQIRLKGVLAEYVNAGNGYARKTSLTREDTGNGACETVYLDEFEVLHKANLSVRRLFGFATWMAVVTGIGFLIMLPIAPVRMRRRI</sequence>
<keyword evidence="1" id="KW-1133">Transmembrane helix</keyword>
<evidence type="ECO:0000256" key="1">
    <source>
        <dbReference type="SAM" id="Phobius"/>
    </source>
</evidence>
<dbReference type="EMBL" id="FNNZ01000004">
    <property type="protein sequence ID" value="SDW47771.1"/>
    <property type="molecule type" value="Genomic_DNA"/>
</dbReference>
<organism evidence="2 3">
    <name type="scientific">Thiocapsa roseopersicina</name>
    <dbReference type="NCBI Taxonomy" id="1058"/>
    <lineage>
        <taxon>Bacteria</taxon>
        <taxon>Pseudomonadati</taxon>
        <taxon>Pseudomonadota</taxon>
        <taxon>Gammaproteobacteria</taxon>
        <taxon>Chromatiales</taxon>
        <taxon>Chromatiaceae</taxon>
        <taxon>Thiocapsa</taxon>
    </lineage>
</organism>
<evidence type="ECO:0000313" key="3">
    <source>
        <dbReference type="Proteomes" id="UP000198816"/>
    </source>
</evidence>
<name>A0A1H2TVC6_THIRO</name>
<keyword evidence="3" id="KW-1185">Reference proteome</keyword>
<evidence type="ECO:0000313" key="2">
    <source>
        <dbReference type="EMBL" id="SDW47771.1"/>
    </source>
</evidence>
<protein>
    <submittedName>
        <fullName evidence="2">Uncharacterized protein</fullName>
    </submittedName>
</protein>
<keyword evidence="1" id="KW-0472">Membrane</keyword>
<reference evidence="3" key="1">
    <citation type="submission" date="2016-10" db="EMBL/GenBank/DDBJ databases">
        <authorList>
            <person name="Varghese N."/>
            <person name="Submissions S."/>
        </authorList>
    </citation>
    <scope>NUCLEOTIDE SEQUENCE [LARGE SCALE GENOMIC DNA]</scope>
    <source>
        <strain evidence="3">DSM 217</strain>
    </source>
</reference>
<dbReference type="STRING" id="1058.SAMN05421783_104186"/>
<dbReference type="RefSeq" id="WP_093029498.1">
    <property type="nucleotide sequence ID" value="NZ_FNNZ01000004.1"/>
</dbReference>
<dbReference type="OrthoDB" id="6706661at2"/>
<dbReference type="Proteomes" id="UP000198816">
    <property type="component" value="Unassembled WGS sequence"/>
</dbReference>
<dbReference type="AlphaFoldDB" id="A0A1H2TVC6"/>